<evidence type="ECO:0000313" key="2">
    <source>
        <dbReference type="Proteomes" id="UP001465976"/>
    </source>
</evidence>
<proteinExistence type="predicted"/>
<reference evidence="1 2" key="1">
    <citation type="submission" date="2024-02" db="EMBL/GenBank/DDBJ databases">
        <title>A draft genome for the cacao thread blight pathogen Marasmius crinis-equi.</title>
        <authorList>
            <person name="Cohen S.P."/>
            <person name="Baruah I.K."/>
            <person name="Amoako-Attah I."/>
            <person name="Bukari Y."/>
            <person name="Meinhardt L.W."/>
            <person name="Bailey B.A."/>
        </authorList>
    </citation>
    <scope>NUCLEOTIDE SEQUENCE [LARGE SCALE GENOMIC DNA]</scope>
    <source>
        <strain evidence="1 2">GH-76</strain>
    </source>
</reference>
<organism evidence="1 2">
    <name type="scientific">Marasmius crinis-equi</name>
    <dbReference type="NCBI Taxonomy" id="585013"/>
    <lineage>
        <taxon>Eukaryota</taxon>
        <taxon>Fungi</taxon>
        <taxon>Dikarya</taxon>
        <taxon>Basidiomycota</taxon>
        <taxon>Agaricomycotina</taxon>
        <taxon>Agaricomycetes</taxon>
        <taxon>Agaricomycetidae</taxon>
        <taxon>Agaricales</taxon>
        <taxon>Marasmiineae</taxon>
        <taxon>Marasmiaceae</taxon>
        <taxon>Marasmius</taxon>
    </lineage>
</organism>
<keyword evidence="2" id="KW-1185">Reference proteome</keyword>
<dbReference type="Gene3D" id="3.40.50.720">
    <property type="entry name" value="NAD(P)-binding Rossmann-like Domain"/>
    <property type="match status" value="1"/>
</dbReference>
<evidence type="ECO:0000313" key="1">
    <source>
        <dbReference type="EMBL" id="KAL0579989.1"/>
    </source>
</evidence>
<accession>A0ABR3FXK8</accession>
<sequence>MVIVRPQEAGYATVAEGGTRVITVIQSQVKDLVPNKRDHFVFANVYVLPFGRVLYRNLARLLESGVFVPNAVEELPTGLAGIPDGLERLKNNQVNGKKLVALPQETP</sequence>
<gene>
    <name evidence="1" type="ORF">V5O48_001992</name>
</gene>
<dbReference type="Proteomes" id="UP001465976">
    <property type="component" value="Unassembled WGS sequence"/>
</dbReference>
<dbReference type="Gene3D" id="3.90.180.10">
    <property type="entry name" value="Medium-chain alcohol dehydrogenases, catalytic domain"/>
    <property type="match status" value="1"/>
</dbReference>
<dbReference type="EMBL" id="JBAHYK010000042">
    <property type="protein sequence ID" value="KAL0579989.1"/>
    <property type="molecule type" value="Genomic_DNA"/>
</dbReference>
<comment type="caution">
    <text evidence="1">The sequence shown here is derived from an EMBL/GenBank/DDBJ whole genome shotgun (WGS) entry which is preliminary data.</text>
</comment>
<protein>
    <submittedName>
        <fullName evidence="1">Uncharacterized protein</fullName>
    </submittedName>
</protein>
<name>A0ABR3FXK8_9AGAR</name>